<feature type="non-terminal residue" evidence="1">
    <location>
        <position position="123"/>
    </location>
</feature>
<dbReference type="SUPFAM" id="SSF56601">
    <property type="entry name" value="beta-lactamase/transpeptidase-like"/>
    <property type="match status" value="1"/>
</dbReference>
<name>A0A382DWV0_9ZZZZ</name>
<protein>
    <submittedName>
        <fullName evidence="1">Uncharacterized protein</fullName>
    </submittedName>
</protein>
<reference evidence="1" key="1">
    <citation type="submission" date="2018-05" db="EMBL/GenBank/DDBJ databases">
        <authorList>
            <person name="Lanie J.A."/>
            <person name="Ng W.-L."/>
            <person name="Kazmierczak K.M."/>
            <person name="Andrzejewski T.M."/>
            <person name="Davidsen T.M."/>
            <person name="Wayne K.J."/>
            <person name="Tettelin H."/>
            <person name="Glass J.I."/>
            <person name="Rusch D."/>
            <person name="Podicherti R."/>
            <person name="Tsui H.-C.T."/>
            <person name="Winkler M.E."/>
        </authorList>
    </citation>
    <scope>NUCLEOTIDE SEQUENCE</scope>
</reference>
<sequence length="123" mass="13198">VLLLFVATTATVDWSAGVGAVSSVETVEALRSAVARVADLPRMRSLLVSVDGVMKVEQYFHGAVAHRTANLKSASKSIISVLVGIALDQGYLESVDTTIDEFFPEYLDDPAKGRITVEDLLTM</sequence>
<evidence type="ECO:0000313" key="1">
    <source>
        <dbReference type="EMBL" id="SVB42057.1"/>
    </source>
</evidence>
<gene>
    <name evidence="1" type="ORF">METZ01_LOCUS194911</name>
</gene>
<feature type="non-terminal residue" evidence="1">
    <location>
        <position position="1"/>
    </location>
</feature>
<dbReference type="Gene3D" id="3.40.710.10">
    <property type="entry name" value="DD-peptidase/beta-lactamase superfamily"/>
    <property type="match status" value="1"/>
</dbReference>
<accession>A0A382DWV0</accession>
<dbReference type="InterPro" id="IPR012338">
    <property type="entry name" value="Beta-lactam/transpept-like"/>
</dbReference>
<dbReference type="AlphaFoldDB" id="A0A382DWV0"/>
<proteinExistence type="predicted"/>
<organism evidence="1">
    <name type="scientific">marine metagenome</name>
    <dbReference type="NCBI Taxonomy" id="408172"/>
    <lineage>
        <taxon>unclassified sequences</taxon>
        <taxon>metagenomes</taxon>
        <taxon>ecological metagenomes</taxon>
    </lineage>
</organism>
<dbReference type="EMBL" id="UINC01041165">
    <property type="protein sequence ID" value="SVB42057.1"/>
    <property type="molecule type" value="Genomic_DNA"/>
</dbReference>